<dbReference type="GO" id="GO:0022857">
    <property type="term" value="F:transmembrane transporter activity"/>
    <property type="evidence" value="ECO:0007669"/>
    <property type="project" value="InterPro"/>
</dbReference>
<evidence type="ECO:0000256" key="4">
    <source>
        <dbReference type="ARBA" id="ARBA00022692"/>
    </source>
</evidence>
<evidence type="ECO:0000256" key="1">
    <source>
        <dbReference type="ARBA" id="ARBA00004162"/>
    </source>
</evidence>
<keyword evidence="5 8" id="KW-1133">Transmembrane helix</keyword>
<keyword evidence="4 7" id="KW-0812">Transmembrane</keyword>
<evidence type="ECO:0000256" key="8">
    <source>
        <dbReference type="SAM" id="Phobius"/>
    </source>
</evidence>
<evidence type="ECO:0000256" key="3">
    <source>
        <dbReference type="ARBA" id="ARBA00022475"/>
    </source>
</evidence>
<dbReference type="Pfam" id="PF02472">
    <property type="entry name" value="ExbD"/>
    <property type="match status" value="1"/>
</dbReference>
<protein>
    <recommendedName>
        <fullName evidence="11">Biopolymer transporter ExbD</fullName>
    </recommendedName>
</protein>
<dbReference type="EMBL" id="LPZR01000184">
    <property type="protein sequence ID" value="KYO50996.1"/>
    <property type="molecule type" value="Genomic_DNA"/>
</dbReference>
<keyword evidence="7" id="KW-0653">Protein transport</keyword>
<accession>A0A162KDC8</accession>
<keyword evidence="7" id="KW-0813">Transport</keyword>
<comment type="subcellular location">
    <subcellularLocation>
        <location evidence="1">Cell membrane</location>
        <topology evidence="1">Single-pass membrane protein</topology>
    </subcellularLocation>
    <subcellularLocation>
        <location evidence="7">Cell membrane</location>
        <topology evidence="7">Single-pass type II membrane protein</topology>
    </subcellularLocation>
</comment>
<gene>
    <name evidence="9" type="ORF">AUP44_10745</name>
</gene>
<evidence type="ECO:0000313" key="10">
    <source>
        <dbReference type="Proteomes" id="UP000075787"/>
    </source>
</evidence>
<organism evidence="9 10">
    <name type="scientific">Tistrella mobilis</name>
    <dbReference type="NCBI Taxonomy" id="171437"/>
    <lineage>
        <taxon>Bacteria</taxon>
        <taxon>Pseudomonadati</taxon>
        <taxon>Pseudomonadota</taxon>
        <taxon>Alphaproteobacteria</taxon>
        <taxon>Geminicoccales</taxon>
        <taxon>Geminicoccaceae</taxon>
        <taxon>Tistrella</taxon>
    </lineage>
</organism>
<evidence type="ECO:0000313" key="9">
    <source>
        <dbReference type="EMBL" id="KYO50996.1"/>
    </source>
</evidence>
<reference evidence="9 10" key="1">
    <citation type="submission" date="2015-12" db="EMBL/GenBank/DDBJ databases">
        <title>Genome sequence of Tistrella mobilis MCCC 1A02139.</title>
        <authorList>
            <person name="Lu L."/>
            <person name="Lai Q."/>
            <person name="Shao Z."/>
            <person name="Qian P."/>
        </authorList>
    </citation>
    <scope>NUCLEOTIDE SEQUENCE [LARGE SCALE GENOMIC DNA]</scope>
    <source>
        <strain evidence="9 10">MCCC 1A02139</strain>
    </source>
</reference>
<dbReference type="PANTHER" id="PTHR30558">
    <property type="entry name" value="EXBD MEMBRANE COMPONENT OF PMF-DRIVEN MACROMOLECULE IMPORT SYSTEM"/>
    <property type="match status" value="1"/>
</dbReference>
<keyword evidence="6 8" id="KW-0472">Membrane</keyword>
<dbReference type="InterPro" id="IPR003400">
    <property type="entry name" value="ExbD"/>
</dbReference>
<evidence type="ECO:0000256" key="7">
    <source>
        <dbReference type="RuleBase" id="RU003879"/>
    </source>
</evidence>
<comment type="caution">
    <text evidence="9">The sequence shown here is derived from an EMBL/GenBank/DDBJ whole genome shotgun (WGS) entry which is preliminary data.</text>
</comment>
<feature type="transmembrane region" description="Helical" evidence="8">
    <location>
        <begin position="12"/>
        <end position="33"/>
    </location>
</feature>
<dbReference type="GeneID" id="97242227"/>
<name>A0A162KDC8_9PROT</name>
<proteinExistence type="inferred from homology"/>
<evidence type="ECO:0000256" key="2">
    <source>
        <dbReference type="ARBA" id="ARBA00005811"/>
    </source>
</evidence>
<comment type="similarity">
    <text evidence="2 7">Belongs to the ExbD/TolR family.</text>
</comment>
<dbReference type="RefSeq" id="WP_062767181.1">
    <property type="nucleotide sequence ID" value="NZ_CP121045.1"/>
</dbReference>
<dbReference type="GO" id="GO:0005886">
    <property type="term" value="C:plasma membrane"/>
    <property type="evidence" value="ECO:0007669"/>
    <property type="project" value="UniProtKB-SubCell"/>
</dbReference>
<keyword evidence="3" id="KW-1003">Cell membrane</keyword>
<evidence type="ECO:0000256" key="5">
    <source>
        <dbReference type="ARBA" id="ARBA00022989"/>
    </source>
</evidence>
<dbReference type="GO" id="GO:0015031">
    <property type="term" value="P:protein transport"/>
    <property type="evidence" value="ECO:0007669"/>
    <property type="project" value="UniProtKB-KW"/>
</dbReference>
<dbReference type="PANTHER" id="PTHR30558:SF3">
    <property type="entry name" value="BIOPOLYMER TRANSPORT PROTEIN EXBD-RELATED"/>
    <property type="match status" value="1"/>
</dbReference>
<dbReference type="Proteomes" id="UP000075787">
    <property type="component" value="Unassembled WGS sequence"/>
</dbReference>
<evidence type="ECO:0008006" key="11">
    <source>
        <dbReference type="Google" id="ProtNLM"/>
    </source>
</evidence>
<evidence type="ECO:0000256" key="6">
    <source>
        <dbReference type="ARBA" id="ARBA00023136"/>
    </source>
</evidence>
<sequence>MRLTRSRRRHGLAIGLTPLIDVVFILLLFFMLASSLADWRVLEVVMPETRPQATPPPPSSTVRNLVVVAVAADGALSIDDEAVTPESLAQRLTARAAADPTLRVHVRPVEAAPMQAVVSALEAAGQSGAASVEVRPR</sequence>
<dbReference type="Gene3D" id="3.30.420.270">
    <property type="match status" value="1"/>
</dbReference>
<dbReference type="AlphaFoldDB" id="A0A162KDC8"/>